<sequence length="116" mass="12717">MNIRLIKIAECGKLTAPKSISLTYNIGVAGSSKIHFRVTDNKTGGLLSTEWIALDAILDTVKTAAPDATSFSALIFDRLFSFRSANNARFHFATLLVEGVLQRYKETKPNTKPTAK</sequence>
<gene>
    <name evidence="1" type="ordered locus">GNIT_0938</name>
</gene>
<dbReference type="RefSeq" id="WP_014107951.1">
    <property type="nucleotide sequence ID" value="NC_016041.1"/>
</dbReference>
<accession>G4QFY5</accession>
<reference evidence="1 2" key="1">
    <citation type="journal article" date="2011" name="J. Bacteriol.">
        <title>Complete genome sequence of seawater bacterium Glaciecola nitratireducens FR1064T.</title>
        <authorList>
            <person name="Bian F."/>
            <person name="Qin Q.L."/>
            <person name="Xie B.B."/>
            <person name="Shu Y.L."/>
            <person name="Zhang X.Y."/>
            <person name="Yu Y."/>
            <person name="Chen B."/>
            <person name="Chen X.L."/>
            <person name="Zhou B.C."/>
            <person name="Zhang Y.Z."/>
        </authorList>
    </citation>
    <scope>NUCLEOTIDE SEQUENCE [LARGE SCALE GENOMIC DNA]</scope>
    <source>
        <strain evidence="2">JCM 12485 / KCTC 12276 / FR1064</strain>
    </source>
</reference>
<proteinExistence type="predicted"/>
<name>G4QFY5_GLANF</name>
<dbReference type="EMBL" id="CP003060">
    <property type="protein sequence ID" value="AEP29076.1"/>
    <property type="molecule type" value="Genomic_DNA"/>
</dbReference>
<protein>
    <submittedName>
        <fullName evidence="1">Uncharacterized protein</fullName>
    </submittedName>
</protein>
<keyword evidence="2" id="KW-1185">Reference proteome</keyword>
<dbReference type="OrthoDB" id="8759680at2"/>
<evidence type="ECO:0000313" key="2">
    <source>
        <dbReference type="Proteomes" id="UP000009282"/>
    </source>
</evidence>
<dbReference type="AlphaFoldDB" id="G4QFY5"/>
<dbReference type="KEGG" id="gni:GNIT_0938"/>
<organism evidence="1 2">
    <name type="scientific">Glaciecola nitratireducens (strain JCM 12485 / KCTC 12276 / FR1064)</name>
    <dbReference type="NCBI Taxonomy" id="1085623"/>
    <lineage>
        <taxon>Bacteria</taxon>
        <taxon>Pseudomonadati</taxon>
        <taxon>Pseudomonadota</taxon>
        <taxon>Gammaproteobacteria</taxon>
        <taxon>Alteromonadales</taxon>
        <taxon>Alteromonadaceae</taxon>
        <taxon>Brumicola</taxon>
    </lineage>
</organism>
<dbReference type="HOGENOM" id="CLU_2093362_0_0_6"/>
<evidence type="ECO:0000313" key="1">
    <source>
        <dbReference type="EMBL" id="AEP29076.1"/>
    </source>
</evidence>
<dbReference type="Proteomes" id="UP000009282">
    <property type="component" value="Chromosome"/>
</dbReference>
<dbReference type="eggNOG" id="ENOG5032YH2">
    <property type="taxonomic scope" value="Bacteria"/>
</dbReference>